<proteinExistence type="predicted"/>
<dbReference type="Proteomes" id="UP000003786">
    <property type="component" value="Chromosome 1"/>
</dbReference>
<dbReference type="AlphaFoldDB" id="J7M8D6"/>
<protein>
    <submittedName>
        <fullName evidence="1">Uncharacterized protein</fullName>
    </submittedName>
</protein>
<reference evidence="1 2" key="1">
    <citation type="journal article" date="2012" name="MBio">
        <title>Comparative genome analysis of three eukaryotic parasites with differing abilities to transform leukocytes reveals key mediators of Theileria-induced leukocyte transformation.</title>
        <authorList>
            <person name="Hayashida K."/>
            <person name="Hara Y."/>
            <person name="Abe T."/>
            <person name="Yamasaki C."/>
            <person name="Toyoda A."/>
            <person name="Kosuge T."/>
            <person name="Suzuki Y."/>
            <person name="Sato Y."/>
            <person name="Kawashima S."/>
            <person name="Katayama T."/>
            <person name="Wakaguri H."/>
            <person name="Inoue N."/>
            <person name="Homma K."/>
            <person name="Tada-Umezaki M."/>
            <person name="Yagi Y."/>
            <person name="Fujii Y."/>
            <person name="Habara T."/>
            <person name="Kanehisa M."/>
            <person name="Watanabe H."/>
            <person name="Ito K."/>
            <person name="Gojobori T."/>
            <person name="Sugawara H."/>
            <person name="Imanishi T."/>
            <person name="Weir W."/>
            <person name="Gardner M."/>
            <person name="Pain A."/>
            <person name="Shiels B."/>
            <person name="Hattori M."/>
            <person name="Nene V."/>
            <person name="Sugimoto C."/>
        </authorList>
    </citation>
    <scope>NUCLEOTIDE SEQUENCE [LARGE SCALE GENOMIC DNA]</scope>
    <source>
        <strain evidence="1 2">Shintoku</strain>
    </source>
</reference>
<evidence type="ECO:0000313" key="2">
    <source>
        <dbReference type="Proteomes" id="UP000003786"/>
    </source>
</evidence>
<name>J7M8D6_THEOR</name>
<sequence>MTILGQKYDLCTGESENDSLSYFDLSMGKEDLHLLVNVMRYPVNPLGKVAPVLAGESQRTNAFMWTLNICARLLKWWTNWSYEMKRFVLQLRYEQLSDRVNHPKSGGCSRLSNDLILDQQCPRLKRSLVIYKFMNLLVDQLCMGQIRYLVTKNGSHYVGEYYKVKLLSTLINVILVPYGNQV</sequence>
<dbReference type="RefSeq" id="XP_009689039.1">
    <property type="nucleotide sequence ID" value="XM_009690744.1"/>
</dbReference>
<keyword evidence="2" id="KW-1185">Reference proteome</keyword>
<gene>
    <name evidence="1" type="ORF">TOT_010000206</name>
</gene>
<dbReference type="GeneID" id="20713156"/>
<evidence type="ECO:0000313" key="1">
    <source>
        <dbReference type="EMBL" id="BAM38738.1"/>
    </source>
</evidence>
<organism evidence="1 2">
    <name type="scientific">Theileria orientalis strain Shintoku</name>
    <dbReference type="NCBI Taxonomy" id="869250"/>
    <lineage>
        <taxon>Eukaryota</taxon>
        <taxon>Sar</taxon>
        <taxon>Alveolata</taxon>
        <taxon>Apicomplexa</taxon>
        <taxon>Aconoidasida</taxon>
        <taxon>Piroplasmida</taxon>
        <taxon>Theileriidae</taxon>
        <taxon>Theileria</taxon>
    </lineage>
</organism>
<accession>J7M8D6</accession>
<dbReference type="EMBL" id="AP011946">
    <property type="protein sequence ID" value="BAM38738.1"/>
    <property type="molecule type" value="Genomic_DNA"/>
</dbReference>
<dbReference type="VEuPathDB" id="PiroplasmaDB:TOT_010000206"/>
<dbReference type="KEGG" id="tot:TOT_010000206"/>